<keyword evidence="2" id="KW-1185">Reference proteome</keyword>
<evidence type="ECO:0000313" key="2">
    <source>
        <dbReference type="Proteomes" id="UP000008694"/>
    </source>
</evidence>
<organism evidence="2">
    <name type="scientific">Arabidopsis lyrata subsp. lyrata</name>
    <name type="common">Lyre-leaved rock-cress</name>
    <dbReference type="NCBI Taxonomy" id="81972"/>
    <lineage>
        <taxon>Eukaryota</taxon>
        <taxon>Viridiplantae</taxon>
        <taxon>Streptophyta</taxon>
        <taxon>Embryophyta</taxon>
        <taxon>Tracheophyta</taxon>
        <taxon>Spermatophyta</taxon>
        <taxon>Magnoliopsida</taxon>
        <taxon>eudicotyledons</taxon>
        <taxon>Gunneridae</taxon>
        <taxon>Pentapetalae</taxon>
        <taxon>rosids</taxon>
        <taxon>malvids</taxon>
        <taxon>Brassicales</taxon>
        <taxon>Brassicaceae</taxon>
        <taxon>Camelineae</taxon>
        <taxon>Arabidopsis</taxon>
    </lineage>
</organism>
<gene>
    <name evidence="1" type="ORF">ARALYDRAFT_661621</name>
</gene>
<dbReference type="HOGENOM" id="CLU_1808843_0_0_1"/>
<protein>
    <submittedName>
        <fullName evidence="1">Predicted protein</fullName>
    </submittedName>
</protein>
<evidence type="ECO:0000313" key="1">
    <source>
        <dbReference type="EMBL" id="EFH48040.1"/>
    </source>
</evidence>
<reference evidence="2" key="1">
    <citation type="journal article" date="2011" name="Nat. Genet.">
        <title>The Arabidopsis lyrata genome sequence and the basis of rapid genome size change.</title>
        <authorList>
            <person name="Hu T.T."/>
            <person name="Pattyn P."/>
            <person name="Bakker E.G."/>
            <person name="Cao J."/>
            <person name="Cheng J.-F."/>
            <person name="Clark R.M."/>
            <person name="Fahlgren N."/>
            <person name="Fawcett J.A."/>
            <person name="Grimwood J."/>
            <person name="Gundlach H."/>
            <person name="Haberer G."/>
            <person name="Hollister J.D."/>
            <person name="Ossowski S."/>
            <person name="Ottilar R.P."/>
            <person name="Salamov A.A."/>
            <person name="Schneeberger K."/>
            <person name="Spannagl M."/>
            <person name="Wang X."/>
            <person name="Yang L."/>
            <person name="Nasrallah M.E."/>
            <person name="Bergelson J."/>
            <person name="Carrington J.C."/>
            <person name="Gaut B.S."/>
            <person name="Schmutz J."/>
            <person name="Mayer K.F.X."/>
            <person name="Van de Peer Y."/>
            <person name="Grigoriev I.V."/>
            <person name="Nordborg M."/>
            <person name="Weigel D."/>
            <person name="Guo Y.-L."/>
        </authorList>
    </citation>
    <scope>NUCLEOTIDE SEQUENCE [LARGE SCALE GENOMIC DNA]</scope>
    <source>
        <strain evidence="2">cv. MN47</strain>
    </source>
</reference>
<proteinExistence type="predicted"/>
<accession>D7LX43</accession>
<name>D7LX43_ARALL</name>
<dbReference type="AlphaFoldDB" id="D7LX43"/>
<dbReference type="Proteomes" id="UP000008694">
    <property type="component" value="Unassembled WGS sequence"/>
</dbReference>
<sequence length="143" mass="16862">MCEGLMAWRQQMEMPPTEYISRFQSLDQQIQIVDDVLDDALVQVVSPLDLILLRVYMKVLGWRRNLLMHYCFSPMTLLDLHDEDTYRVSIIFESHHPWSLFKYDSDRILHNIIESALAMMARLLSKVGANLSRTCLPDTRRFE</sequence>
<dbReference type="Gramene" id="Al_scaffold_0006_1686">
    <property type="protein sequence ID" value="Al_scaffold_0006_1686"/>
    <property type="gene ID" value="Al_scaffold_0006_1686"/>
</dbReference>
<dbReference type="EMBL" id="GL348718">
    <property type="protein sequence ID" value="EFH48040.1"/>
    <property type="molecule type" value="Genomic_DNA"/>
</dbReference>